<evidence type="ECO:0000256" key="1">
    <source>
        <dbReference type="ARBA" id="ARBA00022574"/>
    </source>
</evidence>
<keyword evidence="6 8" id="KW-0067">ATP-binding</keyword>
<evidence type="ECO:0000256" key="4">
    <source>
        <dbReference type="ARBA" id="ARBA00022741"/>
    </source>
</evidence>
<evidence type="ECO:0000313" key="11">
    <source>
        <dbReference type="Proteomes" id="UP000676194"/>
    </source>
</evidence>
<dbReference type="Pfam" id="PF00069">
    <property type="entry name" value="Pkinase"/>
    <property type="match status" value="1"/>
</dbReference>
<dbReference type="InterPro" id="IPR008271">
    <property type="entry name" value="Ser/Thr_kinase_AS"/>
</dbReference>
<feature type="repeat" description="WD" evidence="7">
    <location>
        <begin position="463"/>
        <end position="504"/>
    </location>
</feature>
<keyword evidence="11" id="KW-1185">Reference proteome</keyword>
<keyword evidence="3" id="KW-0677">Repeat</keyword>
<dbReference type="InterPro" id="IPR000719">
    <property type="entry name" value="Prot_kinase_dom"/>
</dbReference>
<dbReference type="InterPro" id="IPR001680">
    <property type="entry name" value="WD40_rpt"/>
</dbReference>
<protein>
    <submittedName>
        <fullName evidence="10">Serine/threonine protein kinase</fullName>
    </submittedName>
</protein>
<dbReference type="Gene3D" id="1.10.510.10">
    <property type="entry name" value="Transferase(Phosphotransferase) domain 1"/>
    <property type="match status" value="1"/>
</dbReference>
<evidence type="ECO:0000256" key="3">
    <source>
        <dbReference type="ARBA" id="ARBA00022737"/>
    </source>
</evidence>
<keyword evidence="1 7" id="KW-0853">WD repeat</keyword>
<accession>A0A8E6EVC4</accession>
<dbReference type="SUPFAM" id="SSF50998">
    <property type="entry name" value="Quinoprotein alcohol dehydrogenase-like"/>
    <property type="match status" value="1"/>
</dbReference>
<evidence type="ECO:0000313" key="10">
    <source>
        <dbReference type="EMBL" id="QVL32545.1"/>
    </source>
</evidence>
<evidence type="ECO:0000256" key="5">
    <source>
        <dbReference type="ARBA" id="ARBA00022777"/>
    </source>
</evidence>
<evidence type="ECO:0000256" key="6">
    <source>
        <dbReference type="ARBA" id="ARBA00022840"/>
    </source>
</evidence>
<keyword evidence="10" id="KW-0723">Serine/threonine-protein kinase</keyword>
<feature type="domain" description="Protein kinase" evidence="9">
    <location>
        <begin position="71"/>
        <end position="379"/>
    </location>
</feature>
<dbReference type="PANTHER" id="PTHR43289">
    <property type="entry name" value="MITOGEN-ACTIVATED PROTEIN KINASE KINASE KINASE 20-RELATED"/>
    <property type="match status" value="1"/>
</dbReference>
<keyword evidence="4 8" id="KW-0547">Nucleotide-binding</keyword>
<dbReference type="Gene3D" id="3.30.200.20">
    <property type="entry name" value="Phosphorylase Kinase, domain 1"/>
    <property type="match status" value="1"/>
</dbReference>
<keyword evidence="2" id="KW-0808">Transferase</keyword>
<feature type="repeat" description="WD" evidence="7">
    <location>
        <begin position="596"/>
        <end position="628"/>
    </location>
</feature>
<gene>
    <name evidence="10" type="ORF">KIH39_01105</name>
</gene>
<dbReference type="Pfam" id="PF00400">
    <property type="entry name" value="WD40"/>
    <property type="match status" value="4"/>
</dbReference>
<dbReference type="CDD" id="cd14014">
    <property type="entry name" value="STKc_PknB_like"/>
    <property type="match status" value="1"/>
</dbReference>
<dbReference type="PROSITE" id="PS50294">
    <property type="entry name" value="WD_REPEATS_REGION"/>
    <property type="match status" value="4"/>
</dbReference>
<dbReference type="PROSITE" id="PS00108">
    <property type="entry name" value="PROTEIN_KINASE_ST"/>
    <property type="match status" value="1"/>
</dbReference>
<feature type="repeat" description="WD" evidence="7">
    <location>
        <begin position="684"/>
        <end position="725"/>
    </location>
</feature>
<dbReference type="PANTHER" id="PTHR43289:SF6">
    <property type="entry name" value="SERINE_THREONINE-PROTEIN KINASE NEKL-3"/>
    <property type="match status" value="1"/>
</dbReference>
<evidence type="ECO:0000259" key="9">
    <source>
        <dbReference type="PROSITE" id="PS50011"/>
    </source>
</evidence>
<evidence type="ECO:0000256" key="2">
    <source>
        <dbReference type="ARBA" id="ARBA00022679"/>
    </source>
</evidence>
<dbReference type="KEGG" id="tsph:KIH39_01105"/>
<feature type="repeat" description="WD" evidence="7">
    <location>
        <begin position="640"/>
        <end position="672"/>
    </location>
</feature>
<dbReference type="SMART" id="SM00320">
    <property type="entry name" value="WD40"/>
    <property type="match status" value="6"/>
</dbReference>
<dbReference type="InterPro" id="IPR015943">
    <property type="entry name" value="WD40/YVTN_repeat-like_dom_sf"/>
</dbReference>
<dbReference type="SUPFAM" id="SSF56112">
    <property type="entry name" value="Protein kinase-like (PK-like)"/>
    <property type="match status" value="1"/>
</dbReference>
<evidence type="ECO:0000256" key="8">
    <source>
        <dbReference type="PROSITE-ProRule" id="PRU10141"/>
    </source>
</evidence>
<dbReference type="Proteomes" id="UP000676194">
    <property type="component" value="Chromosome"/>
</dbReference>
<evidence type="ECO:0000256" key="7">
    <source>
        <dbReference type="PROSITE-ProRule" id="PRU00221"/>
    </source>
</evidence>
<dbReference type="Gene3D" id="2.130.10.10">
    <property type="entry name" value="YVTN repeat-like/Quinoprotein amine dehydrogenase"/>
    <property type="match status" value="2"/>
</dbReference>
<dbReference type="InterPro" id="IPR011047">
    <property type="entry name" value="Quinoprotein_ADH-like_sf"/>
</dbReference>
<dbReference type="PROSITE" id="PS00678">
    <property type="entry name" value="WD_REPEATS_1"/>
    <property type="match status" value="1"/>
</dbReference>
<dbReference type="GO" id="GO:0005524">
    <property type="term" value="F:ATP binding"/>
    <property type="evidence" value="ECO:0007669"/>
    <property type="project" value="UniProtKB-UniRule"/>
</dbReference>
<dbReference type="SMART" id="SM00220">
    <property type="entry name" value="S_TKc"/>
    <property type="match status" value="1"/>
</dbReference>
<dbReference type="PROSITE" id="PS50011">
    <property type="entry name" value="PROTEIN_KINASE_DOM"/>
    <property type="match status" value="1"/>
</dbReference>
<feature type="binding site" evidence="8">
    <location>
        <position position="110"/>
    </location>
    <ligand>
        <name>ATP</name>
        <dbReference type="ChEBI" id="CHEBI:30616"/>
    </ligand>
</feature>
<dbReference type="AlphaFoldDB" id="A0A8E6EVC4"/>
<proteinExistence type="predicted"/>
<name>A0A8E6EVC4_9BACT</name>
<dbReference type="CDD" id="cd00200">
    <property type="entry name" value="WD40"/>
    <property type="match status" value="1"/>
</dbReference>
<dbReference type="EMBL" id="CP074694">
    <property type="protein sequence ID" value="QVL32545.1"/>
    <property type="molecule type" value="Genomic_DNA"/>
</dbReference>
<dbReference type="RefSeq" id="WP_213497437.1">
    <property type="nucleotide sequence ID" value="NZ_CP074694.1"/>
</dbReference>
<dbReference type="InterPro" id="IPR011009">
    <property type="entry name" value="Kinase-like_dom_sf"/>
</dbReference>
<dbReference type="GO" id="GO:0004674">
    <property type="term" value="F:protein serine/threonine kinase activity"/>
    <property type="evidence" value="ECO:0007669"/>
    <property type="project" value="UniProtKB-KW"/>
</dbReference>
<dbReference type="InterPro" id="IPR019775">
    <property type="entry name" value="WD40_repeat_CS"/>
</dbReference>
<reference evidence="10" key="1">
    <citation type="submission" date="2021-05" db="EMBL/GenBank/DDBJ databases">
        <title>Complete genome sequence of the cellulolytic planctomycete Telmatocola sphagniphila SP2T and characterization of the first cellulase from planctomycetes.</title>
        <authorList>
            <person name="Rakitin A.L."/>
            <person name="Beletsky A.V."/>
            <person name="Naumoff D.G."/>
            <person name="Kulichevskaya I.S."/>
            <person name="Mardanov A.V."/>
            <person name="Ravin N.V."/>
            <person name="Dedysh S.N."/>
        </authorList>
    </citation>
    <scope>NUCLEOTIDE SEQUENCE</scope>
    <source>
        <strain evidence="10">SP2T</strain>
    </source>
</reference>
<dbReference type="PROSITE" id="PS50082">
    <property type="entry name" value="WD_REPEATS_2"/>
    <property type="match status" value="4"/>
</dbReference>
<dbReference type="PROSITE" id="PS00107">
    <property type="entry name" value="PROTEIN_KINASE_ATP"/>
    <property type="match status" value="1"/>
</dbReference>
<organism evidence="10 11">
    <name type="scientific">Telmatocola sphagniphila</name>
    <dbReference type="NCBI Taxonomy" id="1123043"/>
    <lineage>
        <taxon>Bacteria</taxon>
        <taxon>Pseudomonadati</taxon>
        <taxon>Planctomycetota</taxon>
        <taxon>Planctomycetia</taxon>
        <taxon>Gemmatales</taxon>
        <taxon>Gemmataceae</taxon>
    </lineage>
</organism>
<sequence length="783" mass="86479">MATAVEFDLLTFLRKNLFLTAPQLEILEQDKSRDLDPSALIEHLAELGYITSYQREQILQGDAHKLLIGAYRLIEPLGEGGMGMVFRAWQPRLERMVAIKLIRPQVLAAKPEVLTRFHREAKAIAQLNHPNIVTLYDADELEGVHFIAMEYVDGLTLEKMVRSNGPLSIKQACEYIRQCALGLQHAAECGLVHRDIKPSNILVTQKNNASAKRSSANLRRPTLVTMRDRDLNFRRSTTDSSSNNWGTIKILDMGLARLNETIEDKTGHTPLTRAGALLGTPDFISPEQARDASSVDIRSDLYSLGCTFYYILTGRPPFPGGTDVQKILRHQTDTPVPLEEMRPNIPMPVVTITRRLLMKRPDDRFSSPKQLSDLLDQYLNGKDNSLSVKITPQEDAPPKVEDVATLGGVSDSQLLDSLDSEMNSGTPIPAADIYMETEGHENTTEMATQSEMKSLHSSTLSMISAHTGLVTSLSMARNGRLCVSGGLDGTVRVWDISKPTPVELAMLPRPGVEIQAVALAPDEPYIVVGGTLNNQARLWRWDYQEEKVYDWGTFDDKHGVNCINFSPDGRMLVFSIGHVIYAQKISNRTYSGRSTLKGHNNQIRSLSVSPDRRLIASGSEGRNIRIWSNGWLGSSSKAKLEGHSDIVTAVAFSPNSKLLASAGLDRAVILWDALTPSLNTATILNGHSNNIRLVQFLPGNQHLLSVGEAGEVFLWNLRTFEKTAECKTGQILSCVMTVSESGRRLAAGTSDGRIQLYELSLPIYHENPKTMYANGDMATPAAS</sequence>
<dbReference type="InterPro" id="IPR017441">
    <property type="entry name" value="Protein_kinase_ATP_BS"/>
</dbReference>
<keyword evidence="5 10" id="KW-0418">Kinase</keyword>